<keyword evidence="2" id="KW-0808">Transferase</keyword>
<organism evidence="2 3">
    <name type="scientific">Desulfotignum phosphitoxidans DSM 13687</name>
    <dbReference type="NCBI Taxonomy" id="1286635"/>
    <lineage>
        <taxon>Bacteria</taxon>
        <taxon>Pseudomonadati</taxon>
        <taxon>Thermodesulfobacteriota</taxon>
        <taxon>Desulfobacteria</taxon>
        <taxon>Desulfobacterales</taxon>
        <taxon>Desulfobacteraceae</taxon>
        <taxon>Desulfotignum</taxon>
    </lineage>
</organism>
<reference evidence="2 3" key="1">
    <citation type="journal article" date="2013" name="Genome Announc.">
        <title>Draft Genome Sequence of Desulfotignum phosphitoxidans DSM 13687 Strain FiPS-3.</title>
        <authorList>
            <person name="Poehlein A."/>
            <person name="Daniel R."/>
            <person name="Simeonova D.D."/>
        </authorList>
    </citation>
    <scope>NUCLEOTIDE SEQUENCE [LARGE SCALE GENOMIC DNA]</scope>
    <source>
        <strain evidence="2 3">DSM 13687</strain>
    </source>
</reference>
<feature type="transmembrane region" description="Helical" evidence="1">
    <location>
        <begin position="143"/>
        <end position="159"/>
    </location>
</feature>
<keyword evidence="2" id="KW-0449">Lipoprotein</keyword>
<protein>
    <submittedName>
        <fullName evidence="2">Prolipoprotein diacylglyceryl transferase LGT family protein</fullName>
    </submittedName>
</protein>
<dbReference type="EMBL" id="APJX01000001">
    <property type="protein sequence ID" value="EMS81656.1"/>
    <property type="molecule type" value="Genomic_DNA"/>
</dbReference>
<dbReference type="AlphaFoldDB" id="S0G897"/>
<keyword evidence="1" id="KW-0812">Transmembrane</keyword>
<feature type="transmembrane region" description="Helical" evidence="1">
    <location>
        <begin position="50"/>
        <end position="71"/>
    </location>
</feature>
<name>S0G897_9BACT</name>
<evidence type="ECO:0000313" key="2">
    <source>
        <dbReference type="EMBL" id="EMS81656.1"/>
    </source>
</evidence>
<dbReference type="Proteomes" id="UP000014216">
    <property type="component" value="Unassembled WGS sequence"/>
</dbReference>
<dbReference type="GO" id="GO:0042158">
    <property type="term" value="P:lipoprotein biosynthetic process"/>
    <property type="evidence" value="ECO:0007669"/>
    <property type="project" value="InterPro"/>
</dbReference>
<evidence type="ECO:0000313" key="3">
    <source>
        <dbReference type="Proteomes" id="UP000014216"/>
    </source>
</evidence>
<evidence type="ECO:0000256" key="1">
    <source>
        <dbReference type="SAM" id="Phobius"/>
    </source>
</evidence>
<sequence>MTELFFITGMGVLTAVALWWGFRHLPREKWQIMAVVPRHKTEQGWQGLNLTYYGVLCANAYTVAVVLFLILATSARISLSGLCVFITGVLAVCLPASRIIARVVEKKKGTLTVGGAVFAGILVSPLLVLLINRVFEPVMATPLHPLILLSAVSIAYAFGEGLGRLACISFGCCYGKPLDQCPPVIQTLFSRFYLIFTGPLKKITYASGYDGQKVVPVQIITAALSTGTGLAGTLLFLNGFYRTAFLVTLAVTQIWRFVSEFLRADFRGGRRITAYQIMALVTLGFAGALALGLPVDNNSLPQPRLQEAVSALWTPWMILFVQGIWAASFFHTGKSEVTGSRIFFHVEKPHI</sequence>
<feature type="transmembrane region" description="Helical" evidence="1">
    <location>
        <begin position="274"/>
        <end position="293"/>
    </location>
</feature>
<dbReference type="OrthoDB" id="5386948at2"/>
<feature type="transmembrane region" description="Helical" evidence="1">
    <location>
        <begin position="77"/>
        <end position="97"/>
    </location>
</feature>
<gene>
    <name evidence="2" type="ORF">Dpo_1c07970</name>
</gene>
<comment type="caution">
    <text evidence="2">The sequence shown here is derived from an EMBL/GenBank/DDBJ whole genome shotgun (WGS) entry which is preliminary data.</text>
</comment>
<feature type="transmembrane region" description="Helical" evidence="1">
    <location>
        <begin position="313"/>
        <end position="331"/>
    </location>
</feature>
<dbReference type="Pfam" id="PF01790">
    <property type="entry name" value="LGT"/>
    <property type="match status" value="1"/>
</dbReference>
<feature type="transmembrane region" description="Helical" evidence="1">
    <location>
        <begin position="109"/>
        <end position="131"/>
    </location>
</feature>
<accession>S0G897</accession>
<dbReference type="InterPro" id="IPR001640">
    <property type="entry name" value="Lgt"/>
</dbReference>
<feature type="transmembrane region" description="Helical" evidence="1">
    <location>
        <begin position="214"/>
        <end position="237"/>
    </location>
</feature>
<dbReference type="PATRIC" id="fig|1286635.3.peg.834"/>
<keyword evidence="1" id="KW-0472">Membrane</keyword>
<feature type="transmembrane region" description="Helical" evidence="1">
    <location>
        <begin position="243"/>
        <end position="262"/>
    </location>
</feature>
<feature type="transmembrane region" description="Helical" evidence="1">
    <location>
        <begin position="6"/>
        <end position="22"/>
    </location>
</feature>
<dbReference type="RefSeq" id="WP_006964420.1">
    <property type="nucleotide sequence ID" value="NZ_APJX01000001.1"/>
</dbReference>
<dbReference type="GO" id="GO:0008961">
    <property type="term" value="F:phosphatidylglycerol-prolipoprotein diacylglyceryl transferase activity"/>
    <property type="evidence" value="ECO:0007669"/>
    <property type="project" value="InterPro"/>
</dbReference>
<proteinExistence type="predicted"/>
<dbReference type="GO" id="GO:0005886">
    <property type="term" value="C:plasma membrane"/>
    <property type="evidence" value="ECO:0007669"/>
    <property type="project" value="InterPro"/>
</dbReference>
<keyword evidence="3" id="KW-1185">Reference proteome</keyword>
<keyword evidence="1" id="KW-1133">Transmembrane helix</keyword>